<reference evidence="11 12" key="1">
    <citation type="journal article" name="Sci. Rep.">
        <title>Genome-scale phylogenetic analyses confirm Olpidium as the closest living zoosporic fungus to the non-flagellated, terrestrial fungi.</title>
        <authorList>
            <person name="Chang Y."/>
            <person name="Rochon D."/>
            <person name="Sekimoto S."/>
            <person name="Wang Y."/>
            <person name="Chovatia M."/>
            <person name="Sandor L."/>
            <person name="Salamov A."/>
            <person name="Grigoriev I.V."/>
            <person name="Stajich J.E."/>
            <person name="Spatafora J.W."/>
        </authorList>
    </citation>
    <scope>NUCLEOTIDE SEQUENCE [LARGE SCALE GENOMIC DNA]</scope>
    <source>
        <strain evidence="11">S191</strain>
    </source>
</reference>
<keyword evidence="7" id="KW-0206">Cytoskeleton</keyword>
<feature type="coiled-coil region" evidence="9">
    <location>
        <begin position="27"/>
        <end position="61"/>
    </location>
</feature>
<dbReference type="GO" id="GO:0005856">
    <property type="term" value="C:cytoskeleton"/>
    <property type="evidence" value="ECO:0007669"/>
    <property type="project" value="UniProtKB-SubCell"/>
</dbReference>
<sequence length="226" mass="25958">MKLTLLCKEWALLKEFAKYDNVLAEKLATKRAEKDEIDNKINECQEKLTAKKSEVEQVIQREREIQDEFKAAIGEDNKYEELLTKIYRRKIKRAKKKTKNEKSTEGKDGGGGGGGQEEEEEDEDDESDFDSDLSDDEESEQEGFDETCPADADPATWKRVLEMRERRLDQEDVLGEIQKAIEALKKDNDALIKKERVIGAALKNAEAEIQAFQTQKQRKLNELDVV</sequence>
<protein>
    <submittedName>
        <fullName evidence="11">Uncharacterized protein</fullName>
    </submittedName>
</protein>
<comment type="caution">
    <text evidence="11">The sequence shown here is derived from an EMBL/GenBank/DDBJ whole genome shotgun (WGS) entry which is preliminary data.</text>
</comment>
<evidence type="ECO:0000256" key="6">
    <source>
        <dbReference type="ARBA" id="ARBA00023054"/>
    </source>
</evidence>
<feature type="compositionally biased region" description="Acidic residues" evidence="10">
    <location>
        <begin position="116"/>
        <end position="145"/>
    </location>
</feature>
<gene>
    <name evidence="11" type="ORF">BJ554DRAFT_334</name>
</gene>
<dbReference type="OrthoDB" id="10250769at2759"/>
<feature type="region of interest" description="Disordered" evidence="10">
    <location>
        <begin position="96"/>
        <end position="155"/>
    </location>
</feature>
<keyword evidence="3" id="KW-0963">Cytoplasm</keyword>
<evidence type="ECO:0000256" key="8">
    <source>
        <dbReference type="ARBA" id="ARBA00023273"/>
    </source>
</evidence>
<dbReference type="GO" id="GO:0005929">
    <property type="term" value="C:cilium"/>
    <property type="evidence" value="ECO:0007669"/>
    <property type="project" value="UniProtKB-SubCell"/>
</dbReference>
<evidence type="ECO:0000313" key="12">
    <source>
        <dbReference type="Proteomes" id="UP000673691"/>
    </source>
</evidence>
<keyword evidence="4" id="KW-0853">WD repeat</keyword>
<dbReference type="Proteomes" id="UP000673691">
    <property type="component" value="Unassembled WGS sequence"/>
</dbReference>
<evidence type="ECO:0000256" key="5">
    <source>
        <dbReference type="ARBA" id="ARBA00022737"/>
    </source>
</evidence>
<feature type="non-terminal residue" evidence="11">
    <location>
        <position position="226"/>
    </location>
</feature>
<evidence type="ECO:0000256" key="10">
    <source>
        <dbReference type="SAM" id="MobiDB-lite"/>
    </source>
</evidence>
<evidence type="ECO:0000256" key="2">
    <source>
        <dbReference type="ARBA" id="ARBA00004245"/>
    </source>
</evidence>
<dbReference type="AlphaFoldDB" id="A0A8H8A1K5"/>
<keyword evidence="8" id="KW-0966">Cell projection</keyword>
<dbReference type="PANTHER" id="PTHR14885">
    <property type="entry name" value="CILIA- AND FLAGELLA-ASSOCIATED PROTEIN 43-RELATED"/>
    <property type="match status" value="1"/>
</dbReference>
<keyword evidence="5" id="KW-0677">Repeat</keyword>
<evidence type="ECO:0000256" key="3">
    <source>
        <dbReference type="ARBA" id="ARBA00022490"/>
    </source>
</evidence>
<dbReference type="PANTHER" id="PTHR14885:SF3">
    <property type="entry name" value="CILIA- AND FLAGELLA-ASSOCIATED PROTEIN 44"/>
    <property type="match status" value="1"/>
</dbReference>
<dbReference type="EMBL" id="JAEFCI010000825">
    <property type="protein sequence ID" value="KAG5463309.1"/>
    <property type="molecule type" value="Genomic_DNA"/>
</dbReference>
<organism evidence="11 12">
    <name type="scientific">Olpidium bornovanus</name>
    <dbReference type="NCBI Taxonomy" id="278681"/>
    <lineage>
        <taxon>Eukaryota</taxon>
        <taxon>Fungi</taxon>
        <taxon>Fungi incertae sedis</taxon>
        <taxon>Olpidiomycota</taxon>
        <taxon>Olpidiomycotina</taxon>
        <taxon>Olpidiomycetes</taxon>
        <taxon>Olpidiales</taxon>
        <taxon>Olpidiaceae</taxon>
        <taxon>Olpidium</taxon>
    </lineage>
</organism>
<evidence type="ECO:0000313" key="11">
    <source>
        <dbReference type="EMBL" id="KAG5463309.1"/>
    </source>
</evidence>
<accession>A0A8H8A1K5</accession>
<evidence type="ECO:0000256" key="9">
    <source>
        <dbReference type="SAM" id="Coils"/>
    </source>
</evidence>
<evidence type="ECO:0000256" key="1">
    <source>
        <dbReference type="ARBA" id="ARBA00004138"/>
    </source>
</evidence>
<evidence type="ECO:0000256" key="4">
    <source>
        <dbReference type="ARBA" id="ARBA00022574"/>
    </source>
</evidence>
<feature type="coiled-coil region" evidence="9">
    <location>
        <begin position="174"/>
        <end position="222"/>
    </location>
</feature>
<name>A0A8H8A1K5_9FUNG</name>
<keyword evidence="12" id="KW-1185">Reference proteome</keyword>
<proteinExistence type="predicted"/>
<evidence type="ECO:0000256" key="7">
    <source>
        <dbReference type="ARBA" id="ARBA00023212"/>
    </source>
</evidence>
<comment type="subcellular location">
    <subcellularLocation>
        <location evidence="1">Cell projection</location>
        <location evidence="1">Cilium</location>
    </subcellularLocation>
    <subcellularLocation>
        <location evidence="2">Cytoplasm</location>
        <location evidence="2">Cytoskeleton</location>
    </subcellularLocation>
</comment>
<keyword evidence="6 9" id="KW-0175">Coiled coil</keyword>